<evidence type="ECO:0000256" key="1">
    <source>
        <dbReference type="SAM" id="MobiDB-lite"/>
    </source>
</evidence>
<feature type="region of interest" description="Disordered" evidence="1">
    <location>
        <begin position="582"/>
        <end position="713"/>
    </location>
</feature>
<feature type="compositionally biased region" description="Basic and acidic residues" evidence="1">
    <location>
        <begin position="370"/>
        <end position="380"/>
    </location>
</feature>
<feature type="compositionally biased region" description="Basic and acidic residues" evidence="1">
    <location>
        <begin position="635"/>
        <end position="647"/>
    </location>
</feature>
<name>A0A452ZHT7_AEGTS</name>
<feature type="compositionally biased region" description="Basic residues" evidence="1">
    <location>
        <begin position="687"/>
        <end position="699"/>
    </location>
</feature>
<reference evidence="4" key="4">
    <citation type="submission" date="2019-03" db="UniProtKB">
        <authorList>
            <consortium name="EnsemblPlants"/>
        </authorList>
    </citation>
    <scope>IDENTIFICATION</scope>
</reference>
<keyword evidence="2" id="KW-0812">Transmembrane</keyword>
<keyword evidence="5" id="KW-1185">Reference proteome</keyword>
<feature type="compositionally biased region" description="Basic residues" evidence="1">
    <location>
        <begin position="294"/>
        <end position="305"/>
    </location>
</feature>
<dbReference type="PANTHER" id="PTHR31325">
    <property type="entry name" value="OS01G0798800 PROTEIN-RELATED"/>
    <property type="match status" value="1"/>
</dbReference>
<evidence type="ECO:0000259" key="3">
    <source>
        <dbReference type="Pfam" id="PF13968"/>
    </source>
</evidence>
<dbReference type="Pfam" id="PF13968">
    <property type="entry name" value="DUF4220"/>
    <property type="match status" value="1"/>
</dbReference>
<dbReference type="Gramene" id="AET1Gv20788900.3">
    <property type="protein sequence ID" value="AET1Gv20788900.3"/>
    <property type="gene ID" value="AET1Gv20788900"/>
</dbReference>
<evidence type="ECO:0000313" key="4">
    <source>
        <dbReference type="EnsemblPlants" id="AET1Gv20788900.3"/>
    </source>
</evidence>
<dbReference type="Proteomes" id="UP000015105">
    <property type="component" value="Chromosome 1D"/>
</dbReference>
<evidence type="ECO:0000256" key="2">
    <source>
        <dbReference type="SAM" id="Phobius"/>
    </source>
</evidence>
<feature type="compositionally biased region" description="Basic residues" evidence="1">
    <location>
        <begin position="543"/>
        <end position="557"/>
    </location>
</feature>
<feature type="transmembrane region" description="Helical" evidence="2">
    <location>
        <begin position="18"/>
        <end position="37"/>
    </location>
</feature>
<dbReference type="InterPro" id="IPR025315">
    <property type="entry name" value="DUF4220"/>
</dbReference>
<feature type="transmembrane region" description="Helical" evidence="2">
    <location>
        <begin position="82"/>
        <end position="101"/>
    </location>
</feature>
<feature type="region of interest" description="Disordered" evidence="1">
    <location>
        <begin position="474"/>
        <end position="496"/>
    </location>
</feature>
<protein>
    <recommendedName>
        <fullName evidence="3">DUF4220 domain-containing protein</fullName>
    </recommendedName>
</protein>
<keyword evidence="2" id="KW-1133">Transmembrane helix</keyword>
<proteinExistence type="predicted"/>
<keyword evidence="2" id="KW-0472">Membrane</keyword>
<dbReference type="AlphaFoldDB" id="A0A452ZHT7"/>
<reference evidence="5" key="2">
    <citation type="journal article" date="2017" name="Nat. Plants">
        <title>The Aegilops tauschii genome reveals multiple impacts of transposons.</title>
        <authorList>
            <person name="Zhao G."/>
            <person name="Zou C."/>
            <person name="Li K."/>
            <person name="Wang K."/>
            <person name="Li T."/>
            <person name="Gao L."/>
            <person name="Zhang X."/>
            <person name="Wang H."/>
            <person name="Yang Z."/>
            <person name="Liu X."/>
            <person name="Jiang W."/>
            <person name="Mao L."/>
            <person name="Kong X."/>
            <person name="Jiao Y."/>
            <person name="Jia J."/>
        </authorList>
    </citation>
    <scope>NUCLEOTIDE SEQUENCE [LARGE SCALE GENOMIC DNA]</scope>
    <source>
        <strain evidence="5">cv. AL8/78</strain>
    </source>
</reference>
<dbReference type="EnsemblPlants" id="AET1Gv20788900.3">
    <property type="protein sequence ID" value="AET1Gv20788900.3"/>
    <property type="gene ID" value="AET1Gv20788900"/>
</dbReference>
<feature type="domain" description="DUF4220" evidence="3">
    <location>
        <begin position="55"/>
        <end position="279"/>
    </location>
</feature>
<reference evidence="4" key="3">
    <citation type="journal article" date="2017" name="Nature">
        <title>Genome sequence of the progenitor of the wheat D genome Aegilops tauschii.</title>
        <authorList>
            <person name="Luo M.C."/>
            <person name="Gu Y.Q."/>
            <person name="Puiu D."/>
            <person name="Wang H."/>
            <person name="Twardziok S.O."/>
            <person name="Deal K.R."/>
            <person name="Huo N."/>
            <person name="Zhu T."/>
            <person name="Wang L."/>
            <person name="Wang Y."/>
            <person name="McGuire P.E."/>
            <person name="Liu S."/>
            <person name="Long H."/>
            <person name="Ramasamy R.K."/>
            <person name="Rodriguez J.C."/>
            <person name="Van S.L."/>
            <person name="Yuan L."/>
            <person name="Wang Z."/>
            <person name="Xia Z."/>
            <person name="Xiao L."/>
            <person name="Anderson O.D."/>
            <person name="Ouyang S."/>
            <person name="Liang Y."/>
            <person name="Zimin A.V."/>
            <person name="Pertea G."/>
            <person name="Qi P."/>
            <person name="Bennetzen J.L."/>
            <person name="Dai X."/>
            <person name="Dawson M.W."/>
            <person name="Muller H.G."/>
            <person name="Kugler K."/>
            <person name="Rivarola-Duarte L."/>
            <person name="Spannagl M."/>
            <person name="Mayer K.F.X."/>
            <person name="Lu F.H."/>
            <person name="Bevan M.W."/>
            <person name="Leroy P."/>
            <person name="Li P."/>
            <person name="You F.M."/>
            <person name="Sun Q."/>
            <person name="Liu Z."/>
            <person name="Lyons E."/>
            <person name="Wicker T."/>
            <person name="Salzberg S.L."/>
            <person name="Devos K.M."/>
            <person name="Dvorak J."/>
        </authorList>
    </citation>
    <scope>NUCLEOTIDE SEQUENCE [LARGE SCALE GENOMIC DNA]</scope>
    <source>
        <strain evidence="4">cv. AL8/78</strain>
    </source>
</reference>
<sequence length="713" mass="77369">AAMGVRIFEDLGTVESRLLRLEVVVLLSAMVLAALVLYGSTRRRSSDRLLRGVMWMAYSLSYVVVTYAVGIIQDGPFHGETFVLWAAALLLIQASAYAAPVHSRRDVDQRKKLLLQHVLQTALVLWLVLNATGTNASYRAAIWAFWSLNVLKTAAKIVEMIKASLPDRSVKVVAEYMDVEESLSATAADQRPPDPGTMAGYKYLFHGEDTMELNHEFGRLSREEILVQSTCKSVVTIDQVYRWIDAQGYSDVEKDMAKDFCLAFALFKLLKRRFYGYVPAEAGSAKALSLPPPGHRHRPRRRVPGRRGGAGLPLRLLLHPEHRAGGRQDVHLHRRRRAGADHVDGVLRHARPRLPPPPDRRQGPRPLRHGGGDRDHRGARDVPGAGGLLQQLEVHQDGVPLRARRPALAEEAARRAPLVEGEPRAAGREVLGGQDRGVRAAEAVRAPPAQSALVAHALPGGAAAAGAEAGAEEGAAAAGPARRARLAQGEPGTPQQRRLGIAEARPAAAAGVGVRVLQVHRPDPGVAHRHHALRLGQASPRRSTWRRRSHRRPHRRAPAGGDEAVQLLRVPGVVRAGDAAGPELQRGADLRHDGAAGAVPPRRLQEQGRDPREAAHDRGRRAEVHGGRGGRRRRGGEGGEQHHRREGGAAGRAARGGRGRGRRAAVGGAGRVLGRIPAVPRAVGQRGHPRRCARRRRRVHDAAVGAARPRRRA</sequence>
<feature type="region of interest" description="Disordered" evidence="1">
    <location>
        <begin position="339"/>
        <end position="384"/>
    </location>
</feature>
<feature type="transmembrane region" description="Helical" evidence="2">
    <location>
        <begin position="49"/>
        <end position="70"/>
    </location>
</feature>
<reference evidence="4" key="5">
    <citation type="journal article" date="2021" name="G3 (Bethesda)">
        <title>Aegilops tauschii genome assembly Aet v5.0 features greater sequence contiguity and improved annotation.</title>
        <authorList>
            <person name="Wang L."/>
            <person name="Zhu T."/>
            <person name="Rodriguez J.C."/>
            <person name="Deal K.R."/>
            <person name="Dubcovsky J."/>
            <person name="McGuire P.E."/>
            <person name="Lux T."/>
            <person name="Spannagl M."/>
            <person name="Mayer K.F.X."/>
            <person name="Baldrich P."/>
            <person name="Meyers B.C."/>
            <person name="Huo N."/>
            <person name="Gu Y.Q."/>
            <person name="Zhou H."/>
            <person name="Devos K.M."/>
            <person name="Bennetzen J.L."/>
            <person name="Unver T."/>
            <person name="Budak H."/>
            <person name="Gulick P.J."/>
            <person name="Galiba G."/>
            <person name="Kalapos B."/>
            <person name="Nelson D.R."/>
            <person name="Li P."/>
            <person name="You F.M."/>
            <person name="Luo M.C."/>
            <person name="Dvorak J."/>
        </authorList>
    </citation>
    <scope>NUCLEOTIDE SEQUENCE [LARGE SCALE GENOMIC DNA]</scope>
    <source>
        <strain evidence="4">cv. AL8/78</strain>
    </source>
</reference>
<reference evidence="5" key="1">
    <citation type="journal article" date="2014" name="Science">
        <title>Ancient hybridizations among the ancestral genomes of bread wheat.</title>
        <authorList>
            <consortium name="International Wheat Genome Sequencing Consortium,"/>
            <person name="Marcussen T."/>
            <person name="Sandve S.R."/>
            <person name="Heier L."/>
            <person name="Spannagl M."/>
            <person name="Pfeifer M."/>
            <person name="Jakobsen K.S."/>
            <person name="Wulff B.B."/>
            <person name="Steuernagel B."/>
            <person name="Mayer K.F."/>
            <person name="Olsen O.A."/>
        </authorList>
    </citation>
    <scope>NUCLEOTIDE SEQUENCE [LARGE SCALE GENOMIC DNA]</scope>
    <source>
        <strain evidence="5">cv. AL8/78</strain>
    </source>
</reference>
<feature type="region of interest" description="Disordered" evidence="1">
    <location>
        <begin position="527"/>
        <end position="564"/>
    </location>
</feature>
<organism evidence="4 5">
    <name type="scientific">Aegilops tauschii subsp. strangulata</name>
    <name type="common">Goatgrass</name>
    <dbReference type="NCBI Taxonomy" id="200361"/>
    <lineage>
        <taxon>Eukaryota</taxon>
        <taxon>Viridiplantae</taxon>
        <taxon>Streptophyta</taxon>
        <taxon>Embryophyta</taxon>
        <taxon>Tracheophyta</taxon>
        <taxon>Spermatophyta</taxon>
        <taxon>Magnoliopsida</taxon>
        <taxon>Liliopsida</taxon>
        <taxon>Poales</taxon>
        <taxon>Poaceae</taxon>
        <taxon>BOP clade</taxon>
        <taxon>Pooideae</taxon>
        <taxon>Triticodae</taxon>
        <taxon>Triticeae</taxon>
        <taxon>Triticinae</taxon>
        <taxon>Aegilops</taxon>
    </lineage>
</organism>
<accession>A0A452ZHT7</accession>
<evidence type="ECO:0000313" key="5">
    <source>
        <dbReference type="Proteomes" id="UP000015105"/>
    </source>
</evidence>
<feature type="compositionally biased region" description="Basic and acidic residues" evidence="1">
    <location>
        <begin position="603"/>
        <end position="626"/>
    </location>
</feature>
<feature type="region of interest" description="Disordered" evidence="1">
    <location>
        <begin position="288"/>
        <end position="312"/>
    </location>
</feature>